<dbReference type="AlphaFoldDB" id="A0A5C3NEX3"/>
<evidence type="ECO:0000313" key="1">
    <source>
        <dbReference type="EMBL" id="TFK55447.1"/>
    </source>
</evidence>
<accession>A0A5C3NEX3</accession>
<keyword evidence="2" id="KW-1185">Reference proteome</keyword>
<dbReference type="Proteomes" id="UP000305948">
    <property type="component" value="Unassembled WGS sequence"/>
</dbReference>
<evidence type="ECO:0000313" key="2">
    <source>
        <dbReference type="Proteomes" id="UP000305948"/>
    </source>
</evidence>
<dbReference type="EMBL" id="ML213504">
    <property type="protein sequence ID" value="TFK55447.1"/>
    <property type="molecule type" value="Genomic_DNA"/>
</dbReference>
<gene>
    <name evidence="1" type="ORF">OE88DRAFT_620337</name>
</gene>
<organism evidence="1 2">
    <name type="scientific">Heliocybe sulcata</name>
    <dbReference type="NCBI Taxonomy" id="5364"/>
    <lineage>
        <taxon>Eukaryota</taxon>
        <taxon>Fungi</taxon>
        <taxon>Dikarya</taxon>
        <taxon>Basidiomycota</taxon>
        <taxon>Agaricomycotina</taxon>
        <taxon>Agaricomycetes</taxon>
        <taxon>Gloeophyllales</taxon>
        <taxon>Gloeophyllaceae</taxon>
        <taxon>Heliocybe</taxon>
    </lineage>
</organism>
<name>A0A5C3NEX3_9AGAM</name>
<protein>
    <submittedName>
        <fullName evidence="1">Uncharacterized protein</fullName>
    </submittedName>
</protein>
<proteinExistence type="predicted"/>
<sequence length="137" mass="15124">MSHCIAAVPARICGAACHVLSAEPQIISCPLIRQSIILGLAISSLITAHAHMATSSDRAITVDAAAHKILQRPAFDRCSLDTHGCQWYCFEEIYAIYGLELILSRRPVRCPCNRRLNGTLWFPMSDRLTGSNSVRCR</sequence>
<reference evidence="1 2" key="1">
    <citation type="journal article" date="2019" name="Nat. Ecol. Evol.">
        <title>Megaphylogeny resolves global patterns of mushroom evolution.</title>
        <authorList>
            <person name="Varga T."/>
            <person name="Krizsan K."/>
            <person name="Foldi C."/>
            <person name="Dima B."/>
            <person name="Sanchez-Garcia M."/>
            <person name="Sanchez-Ramirez S."/>
            <person name="Szollosi G.J."/>
            <person name="Szarkandi J.G."/>
            <person name="Papp V."/>
            <person name="Albert L."/>
            <person name="Andreopoulos W."/>
            <person name="Angelini C."/>
            <person name="Antonin V."/>
            <person name="Barry K.W."/>
            <person name="Bougher N.L."/>
            <person name="Buchanan P."/>
            <person name="Buyck B."/>
            <person name="Bense V."/>
            <person name="Catcheside P."/>
            <person name="Chovatia M."/>
            <person name="Cooper J."/>
            <person name="Damon W."/>
            <person name="Desjardin D."/>
            <person name="Finy P."/>
            <person name="Geml J."/>
            <person name="Haridas S."/>
            <person name="Hughes K."/>
            <person name="Justo A."/>
            <person name="Karasinski D."/>
            <person name="Kautmanova I."/>
            <person name="Kiss B."/>
            <person name="Kocsube S."/>
            <person name="Kotiranta H."/>
            <person name="LaButti K.M."/>
            <person name="Lechner B.E."/>
            <person name="Liimatainen K."/>
            <person name="Lipzen A."/>
            <person name="Lukacs Z."/>
            <person name="Mihaltcheva S."/>
            <person name="Morgado L.N."/>
            <person name="Niskanen T."/>
            <person name="Noordeloos M.E."/>
            <person name="Ohm R.A."/>
            <person name="Ortiz-Santana B."/>
            <person name="Ovrebo C."/>
            <person name="Racz N."/>
            <person name="Riley R."/>
            <person name="Savchenko A."/>
            <person name="Shiryaev A."/>
            <person name="Soop K."/>
            <person name="Spirin V."/>
            <person name="Szebenyi C."/>
            <person name="Tomsovsky M."/>
            <person name="Tulloss R.E."/>
            <person name="Uehling J."/>
            <person name="Grigoriev I.V."/>
            <person name="Vagvolgyi C."/>
            <person name="Papp T."/>
            <person name="Martin F.M."/>
            <person name="Miettinen O."/>
            <person name="Hibbett D.S."/>
            <person name="Nagy L.G."/>
        </authorList>
    </citation>
    <scope>NUCLEOTIDE SEQUENCE [LARGE SCALE GENOMIC DNA]</scope>
    <source>
        <strain evidence="1 2">OMC1185</strain>
    </source>
</reference>